<keyword evidence="6" id="KW-1015">Disulfide bond</keyword>
<dbReference type="InterPro" id="IPR003598">
    <property type="entry name" value="Ig_sub2"/>
</dbReference>
<keyword evidence="4" id="KW-0677">Repeat</keyword>
<dbReference type="AlphaFoldDB" id="A0A6A4WGJ1"/>
<evidence type="ECO:0000256" key="3">
    <source>
        <dbReference type="ARBA" id="ARBA00022729"/>
    </source>
</evidence>
<evidence type="ECO:0000313" key="11">
    <source>
        <dbReference type="EMBL" id="KAF0305845.1"/>
    </source>
</evidence>
<keyword evidence="3" id="KW-0732">Signal</keyword>
<gene>
    <name evidence="11" type="primary">LAC_10</name>
    <name evidence="11" type="ORF">FJT64_022576</name>
</gene>
<dbReference type="Proteomes" id="UP000440578">
    <property type="component" value="Unassembled WGS sequence"/>
</dbReference>
<dbReference type="PANTHER" id="PTHR12231:SF253">
    <property type="entry name" value="DPR-INTERACTING PROTEIN ETA, ISOFORM B-RELATED"/>
    <property type="match status" value="1"/>
</dbReference>
<dbReference type="Pfam" id="PF13927">
    <property type="entry name" value="Ig_3"/>
    <property type="match status" value="1"/>
</dbReference>
<dbReference type="GO" id="GO:0043005">
    <property type="term" value="C:neuron projection"/>
    <property type="evidence" value="ECO:0007669"/>
    <property type="project" value="TreeGrafter"/>
</dbReference>
<keyword evidence="12" id="KW-1185">Reference proteome</keyword>
<feature type="domain" description="Ig-like" evidence="10">
    <location>
        <begin position="168"/>
        <end position="261"/>
    </location>
</feature>
<dbReference type="InterPro" id="IPR036179">
    <property type="entry name" value="Ig-like_dom_sf"/>
</dbReference>
<feature type="domain" description="Ig-like" evidence="10">
    <location>
        <begin position="73"/>
        <end position="157"/>
    </location>
</feature>
<evidence type="ECO:0000256" key="9">
    <source>
        <dbReference type="SAM" id="MobiDB-lite"/>
    </source>
</evidence>
<comment type="caution">
    <text evidence="11">The sequence shown here is derived from an EMBL/GenBank/DDBJ whole genome shotgun (WGS) entry which is preliminary data.</text>
</comment>
<dbReference type="SMART" id="SM00408">
    <property type="entry name" value="IGc2"/>
    <property type="match status" value="2"/>
</dbReference>
<keyword evidence="2" id="KW-1003">Cell membrane</keyword>
<keyword evidence="7" id="KW-0325">Glycoprotein</keyword>
<evidence type="ECO:0000256" key="1">
    <source>
        <dbReference type="ARBA" id="ARBA00004236"/>
    </source>
</evidence>
<organism evidence="11 12">
    <name type="scientific">Amphibalanus amphitrite</name>
    <name type="common">Striped barnacle</name>
    <name type="synonym">Balanus amphitrite</name>
    <dbReference type="NCBI Taxonomy" id="1232801"/>
    <lineage>
        <taxon>Eukaryota</taxon>
        <taxon>Metazoa</taxon>
        <taxon>Ecdysozoa</taxon>
        <taxon>Arthropoda</taxon>
        <taxon>Crustacea</taxon>
        <taxon>Multicrustacea</taxon>
        <taxon>Cirripedia</taxon>
        <taxon>Thoracica</taxon>
        <taxon>Thoracicalcarea</taxon>
        <taxon>Balanomorpha</taxon>
        <taxon>Balanoidea</taxon>
        <taxon>Balanidae</taxon>
        <taxon>Amphibalaninae</taxon>
        <taxon>Amphibalanus</taxon>
    </lineage>
</organism>
<dbReference type="OrthoDB" id="10012075at2759"/>
<evidence type="ECO:0000259" key="10">
    <source>
        <dbReference type="PROSITE" id="PS50835"/>
    </source>
</evidence>
<dbReference type="FunFam" id="2.60.40.10:FF:000328">
    <property type="entry name" value="CLUMA_CG000981, isoform A"/>
    <property type="match status" value="1"/>
</dbReference>
<protein>
    <submittedName>
        <fullName evidence="11">Lachesin</fullName>
    </submittedName>
</protein>
<reference evidence="11 12" key="1">
    <citation type="submission" date="2019-07" db="EMBL/GenBank/DDBJ databases">
        <title>Draft genome assembly of a fouling barnacle, Amphibalanus amphitrite (Darwin, 1854): The first reference genome for Thecostraca.</title>
        <authorList>
            <person name="Kim W."/>
        </authorList>
    </citation>
    <scope>NUCLEOTIDE SEQUENCE [LARGE SCALE GENOMIC DNA]</scope>
    <source>
        <strain evidence="11">SNU_AA5</strain>
        <tissue evidence="11">Soma without cirri and trophi</tissue>
    </source>
</reference>
<dbReference type="PROSITE" id="PS50835">
    <property type="entry name" value="IG_LIKE"/>
    <property type="match status" value="2"/>
</dbReference>
<dbReference type="InterPro" id="IPR051170">
    <property type="entry name" value="Neural/epithelial_adhesion"/>
</dbReference>
<evidence type="ECO:0000256" key="6">
    <source>
        <dbReference type="ARBA" id="ARBA00023157"/>
    </source>
</evidence>
<dbReference type="Pfam" id="PF07679">
    <property type="entry name" value="I-set"/>
    <property type="match status" value="1"/>
</dbReference>
<evidence type="ECO:0000313" key="12">
    <source>
        <dbReference type="Proteomes" id="UP000440578"/>
    </source>
</evidence>
<dbReference type="InterPro" id="IPR013098">
    <property type="entry name" value="Ig_I-set"/>
</dbReference>
<evidence type="ECO:0000256" key="5">
    <source>
        <dbReference type="ARBA" id="ARBA00023136"/>
    </source>
</evidence>
<evidence type="ECO:0000256" key="8">
    <source>
        <dbReference type="ARBA" id="ARBA00023319"/>
    </source>
</evidence>
<dbReference type="InterPro" id="IPR003599">
    <property type="entry name" value="Ig_sub"/>
</dbReference>
<dbReference type="Gene3D" id="2.60.40.10">
    <property type="entry name" value="Immunoglobulins"/>
    <property type="match status" value="3"/>
</dbReference>
<dbReference type="PANTHER" id="PTHR12231">
    <property type="entry name" value="CTX-RELATED TYPE I TRANSMEMBRANE PROTEIN"/>
    <property type="match status" value="1"/>
</dbReference>
<dbReference type="InterPro" id="IPR007110">
    <property type="entry name" value="Ig-like_dom"/>
</dbReference>
<dbReference type="GO" id="GO:0005886">
    <property type="term" value="C:plasma membrane"/>
    <property type="evidence" value="ECO:0007669"/>
    <property type="project" value="UniProtKB-SubCell"/>
</dbReference>
<dbReference type="SMART" id="SM00409">
    <property type="entry name" value="IG"/>
    <property type="match status" value="3"/>
</dbReference>
<dbReference type="EMBL" id="VIIS01000715">
    <property type="protein sequence ID" value="KAF0305845.1"/>
    <property type="molecule type" value="Genomic_DNA"/>
</dbReference>
<feature type="compositionally biased region" description="Low complexity" evidence="9">
    <location>
        <begin position="287"/>
        <end position="297"/>
    </location>
</feature>
<comment type="subcellular location">
    <subcellularLocation>
        <location evidence="1">Cell membrane</location>
    </subcellularLocation>
</comment>
<sequence length="367" mass="41156">MVAWIKVDTQTILTIGSHLITRDYQISLSQSDGRVWHLRISHVDRTDSGWYMCQINTDPMISRQGYLEVVEPPDIVLKESSDDMSLHEGEDATLRCVARGYPKPLIKWFKEDGSGQPLVSSPGMTVNDTDIIFTPVRRHHMAVYLCIASNGVPPSVSKRIVLQVQFAPLVNVTQQLMAAAKGTSVTLRCATEAHPTSVVYWWSANAGVLSSGVRYKVKNISHGYKLEMRLQILKVDGSDFTTYKCVAKNPHGESDGTIRLTERAPTDAERRLLAAGPDAEEARRRQLLAQQEAAAARAAHKLREQRRRQEERRRQRARQRHQSGPSAPDSTGRHGQRPGNGHRQRELYTKIHLHGISPAKILDAIPM</sequence>
<keyword evidence="5" id="KW-0472">Membrane</keyword>
<dbReference type="CDD" id="cd00096">
    <property type="entry name" value="Ig"/>
    <property type="match status" value="1"/>
</dbReference>
<dbReference type="InterPro" id="IPR013783">
    <property type="entry name" value="Ig-like_fold"/>
</dbReference>
<keyword evidence="8" id="KW-0393">Immunoglobulin domain</keyword>
<proteinExistence type="predicted"/>
<evidence type="ECO:0000256" key="2">
    <source>
        <dbReference type="ARBA" id="ARBA00022475"/>
    </source>
</evidence>
<evidence type="ECO:0000256" key="4">
    <source>
        <dbReference type="ARBA" id="ARBA00022737"/>
    </source>
</evidence>
<accession>A0A6A4WGJ1</accession>
<name>A0A6A4WGJ1_AMPAM</name>
<dbReference type="SUPFAM" id="SSF48726">
    <property type="entry name" value="Immunoglobulin"/>
    <property type="match status" value="3"/>
</dbReference>
<feature type="region of interest" description="Disordered" evidence="9">
    <location>
        <begin position="275"/>
        <end position="342"/>
    </location>
</feature>
<evidence type="ECO:0000256" key="7">
    <source>
        <dbReference type="ARBA" id="ARBA00023180"/>
    </source>
</evidence>